<organism evidence="1">
    <name type="scientific">viral metagenome</name>
    <dbReference type="NCBI Taxonomy" id="1070528"/>
    <lineage>
        <taxon>unclassified sequences</taxon>
        <taxon>metagenomes</taxon>
        <taxon>organismal metagenomes</taxon>
    </lineage>
</organism>
<sequence>MENTNNTIKINDELKILKYGLIINLNKYNSFCEIIHKTFICDNLEDCKNQLINFLIDEFKDLNIDFPLELNEFEYIILNQNYINTNIFNYMIFYDDKWITPWELDDIYTELLEKIHDLDIKNYIPIEEDNIESQDEDDA</sequence>
<dbReference type="AlphaFoldDB" id="A0A6C0EDK8"/>
<reference evidence="1" key="1">
    <citation type="journal article" date="2020" name="Nature">
        <title>Giant virus diversity and host interactions through global metagenomics.</title>
        <authorList>
            <person name="Schulz F."/>
            <person name="Roux S."/>
            <person name="Paez-Espino D."/>
            <person name="Jungbluth S."/>
            <person name="Walsh D.A."/>
            <person name="Denef V.J."/>
            <person name="McMahon K.D."/>
            <person name="Konstantinidis K.T."/>
            <person name="Eloe-Fadrosh E.A."/>
            <person name="Kyrpides N.C."/>
            <person name="Woyke T."/>
        </authorList>
    </citation>
    <scope>NUCLEOTIDE SEQUENCE</scope>
    <source>
        <strain evidence="1">GVMAG-M-3300023179-2</strain>
    </source>
</reference>
<evidence type="ECO:0000313" key="1">
    <source>
        <dbReference type="EMBL" id="QHT26988.1"/>
    </source>
</evidence>
<protein>
    <submittedName>
        <fullName evidence="1">Uncharacterized protein</fullName>
    </submittedName>
</protein>
<dbReference type="EMBL" id="MN739806">
    <property type="protein sequence ID" value="QHT26988.1"/>
    <property type="molecule type" value="Genomic_DNA"/>
</dbReference>
<name>A0A6C0EDK8_9ZZZZ</name>
<accession>A0A6C0EDK8</accession>
<proteinExistence type="predicted"/>